<protein>
    <submittedName>
        <fullName evidence="2">Uncharacterized protein</fullName>
    </submittedName>
</protein>
<keyword evidence="3" id="KW-1185">Reference proteome</keyword>
<gene>
    <name evidence="2" type="ORF">I2501_23235</name>
</gene>
<dbReference type="Pfam" id="PF20447">
    <property type="entry name" value="DUF6704"/>
    <property type="match status" value="1"/>
</dbReference>
<evidence type="ECO:0000313" key="3">
    <source>
        <dbReference type="Proteomes" id="UP000657385"/>
    </source>
</evidence>
<proteinExistence type="predicted"/>
<reference evidence="2" key="1">
    <citation type="submission" date="2020-11" db="EMBL/GenBank/DDBJ databases">
        <title>Isolation and identification of active actinomycetes.</title>
        <authorList>
            <person name="Yu B."/>
        </authorList>
    </citation>
    <scope>NUCLEOTIDE SEQUENCE</scope>
    <source>
        <strain evidence="2">NEAU-YB345</strain>
    </source>
</reference>
<feature type="transmembrane region" description="Helical" evidence="1">
    <location>
        <begin position="12"/>
        <end position="30"/>
    </location>
</feature>
<sequence>MSANSHGSTTAAWTAVGVSFVGFFVAAVGMVMPSPILVAVGLVVAAAGAVVGKMMSAAGFGKKPSTHASIVDPMVKREPVNNGVSV</sequence>
<accession>A0A931B4E9</accession>
<keyword evidence="1" id="KW-0472">Membrane</keyword>
<keyword evidence="1" id="KW-0812">Transmembrane</keyword>
<feature type="transmembrane region" description="Helical" evidence="1">
    <location>
        <begin position="36"/>
        <end position="55"/>
    </location>
</feature>
<organism evidence="2 3">
    <name type="scientific">Streptacidiphilus fuscans</name>
    <dbReference type="NCBI Taxonomy" id="2789292"/>
    <lineage>
        <taxon>Bacteria</taxon>
        <taxon>Bacillati</taxon>
        <taxon>Actinomycetota</taxon>
        <taxon>Actinomycetes</taxon>
        <taxon>Kitasatosporales</taxon>
        <taxon>Streptomycetaceae</taxon>
        <taxon>Streptacidiphilus</taxon>
    </lineage>
</organism>
<name>A0A931B4E9_9ACTN</name>
<dbReference type="AlphaFoldDB" id="A0A931B4E9"/>
<dbReference type="Proteomes" id="UP000657385">
    <property type="component" value="Unassembled WGS sequence"/>
</dbReference>
<keyword evidence="1" id="KW-1133">Transmembrane helix</keyword>
<evidence type="ECO:0000256" key="1">
    <source>
        <dbReference type="SAM" id="Phobius"/>
    </source>
</evidence>
<evidence type="ECO:0000313" key="2">
    <source>
        <dbReference type="EMBL" id="MBF9070934.1"/>
    </source>
</evidence>
<comment type="caution">
    <text evidence="2">The sequence shown here is derived from an EMBL/GenBank/DDBJ whole genome shotgun (WGS) entry which is preliminary data.</text>
</comment>
<dbReference type="EMBL" id="JADPRT010000010">
    <property type="protein sequence ID" value="MBF9070934.1"/>
    <property type="molecule type" value="Genomic_DNA"/>
</dbReference>
<dbReference type="RefSeq" id="WP_196196110.1">
    <property type="nucleotide sequence ID" value="NZ_JADPRT010000010.1"/>
</dbReference>
<dbReference type="NCBIfam" id="NF041681">
    <property type="entry name" value="HGxxPAAW"/>
    <property type="match status" value="1"/>
</dbReference>
<dbReference type="InterPro" id="IPR046550">
    <property type="entry name" value="DUF6704"/>
</dbReference>